<dbReference type="SMART" id="SM00949">
    <property type="entry name" value="PAZ"/>
    <property type="match status" value="1"/>
</dbReference>
<sequence length="425" mass="47169">MSDQLRGRGRGLALLQALKKTQASSSSDEASTSTPGASVAPSVVSESTSSVAPSALSSASISTGTTIGGRGKIAAMLLAKANAKPGGMPLSSYSYHYHFTNILIQAAKAVSAAGDSSRSEVSQITEKMSTTTITKPPDSTRTKKVFREVKDTPPVVMKGVSGTPVDVTANYIYLQFEENSVYEYEVRFDPEQDYMNLRYKLLGEHHKYFPNKTFDGTTLYVPHKLPEEALNLVSTNPYDSSKVRITSGARWLTNRVMYYYVTAVSEYEGGLMLTLDSTHKVIRTQTVLSYIKETVQQEGTGWKKAMAERLVGCSVMTTYNKKMYRSTFEKLENGVPVKISYVDYYKKQYGIEIKDWDQPLLISRDSKLLPGTEGKTDFMISLIPELCQLTGLTDDQRSNFKLMKDVACHTKITPNQRHAAFKKVF</sequence>
<evidence type="ECO:0000313" key="3">
    <source>
        <dbReference type="Proteomes" id="UP000814243"/>
    </source>
</evidence>
<accession>A0A922MNU6</accession>
<dbReference type="CDD" id="cd02845">
    <property type="entry name" value="PAZ_piwi_like"/>
    <property type="match status" value="1"/>
</dbReference>
<dbReference type="Gene3D" id="2.170.260.10">
    <property type="entry name" value="paz domain"/>
    <property type="match status" value="1"/>
</dbReference>
<dbReference type="Proteomes" id="UP000814243">
    <property type="component" value="Unassembled WGS sequence"/>
</dbReference>
<dbReference type="SUPFAM" id="SSF101690">
    <property type="entry name" value="PAZ domain"/>
    <property type="match status" value="1"/>
</dbReference>
<dbReference type="AlphaFoldDB" id="A0A922MNU6"/>
<dbReference type="PROSITE" id="PS50821">
    <property type="entry name" value="PAZ"/>
    <property type="match status" value="1"/>
</dbReference>
<evidence type="ECO:0000313" key="2">
    <source>
        <dbReference type="EMBL" id="KAH9639562.1"/>
    </source>
</evidence>
<organism evidence="2 3">
    <name type="scientific">Spodoptera exigua</name>
    <name type="common">Beet armyworm</name>
    <name type="synonym">Noctua fulgens</name>
    <dbReference type="NCBI Taxonomy" id="7107"/>
    <lineage>
        <taxon>Eukaryota</taxon>
        <taxon>Metazoa</taxon>
        <taxon>Ecdysozoa</taxon>
        <taxon>Arthropoda</taxon>
        <taxon>Hexapoda</taxon>
        <taxon>Insecta</taxon>
        <taxon>Pterygota</taxon>
        <taxon>Neoptera</taxon>
        <taxon>Endopterygota</taxon>
        <taxon>Lepidoptera</taxon>
        <taxon>Glossata</taxon>
        <taxon>Ditrysia</taxon>
        <taxon>Noctuoidea</taxon>
        <taxon>Noctuidae</taxon>
        <taxon>Amphipyrinae</taxon>
        <taxon>Spodoptera</taxon>
    </lineage>
</organism>
<dbReference type="InterPro" id="IPR003100">
    <property type="entry name" value="PAZ_dom"/>
</dbReference>
<evidence type="ECO:0000259" key="1">
    <source>
        <dbReference type="PROSITE" id="PS50821"/>
    </source>
</evidence>
<gene>
    <name evidence="2" type="ORF">HF086_007243</name>
</gene>
<dbReference type="EMBL" id="JACEFF010000329">
    <property type="protein sequence ID" value="KAH9639562.1"/>
    <property type="molecule type" value="Genomic_DNA"/>
</dbReference>
<dbReference type="InterPro" id="IPR036085">
    <property type="entry name" value="PAZ_dom_sf"/>
</dbReference>
<dbReference type="GO" id="GO:0003723">
    <property type="term" value="F:RNA binding"/>
    <property type="evidence" value="ECO:0007669"/>
    <property type="project" value="InterPro"/>
</dbReference>
<feature type="domain" description="PAZ" evidence="1">
    <location>
        <begin position="286"/>
        <end position="391"/>
    </location>
</feature>
<dbReference type="PANTHER" id="PTHR22891">
    <property type="entry name" value="EUKARYOTIC TRANSLATION INITIATION FACTOR 2C"/>
    <property type="match status" value="1"/>
</dbReference>
<proteinExistence type="predicted"/>
<reference evidence="2" key="1">
    <citation type="journal article" date="2021" name="G3 (Bethesda)">
        <title>Genome and transcriptome analysis of the beet armyworm Spodoptera exigua reveals targets for pest control. .</title>
        <authorList>
            <person name="Simon S."/>
            <person name="Breeschoten T."/>
            <person name="Jansen H.J."/>
            <person name="Dirks R.P."/>
            <person name="Schranz M.E."/>
            <person name="Ros V.I.D."/>
        </authorList>
    </citation>
    <scope>NUCLEOTIDE SEQUENCE</scope>
    <source>
        <strain evidence="2">TB_SE_WUR_2020</strain>
    </source>
</reference>
<comment type="caution">
    <text evidence="2">The sequence shown here is derived from an EMBL/GenBank/DDBJ whole genome shotgun (WGS) entry which is preliminary data.</text>
</comment>
<dbReference type="Pfam" id="PF23278">
    <property type="entry name" value="Piwi_N"/>
    <property type="match status" value="1"/>
</dbReference>
<name>A0A922MNU6_SPOEX</name>
<protein>
    <recommendedName>
        <fullName evidence="1">PAZ domain-containing protein</fullName>
    </recommendedName>
</protein>
<dbReference type="Pfam" id="PF02170">
    <property type="entry name" value="PAZ"/>
    <property type="match status" value="1"/>
</dbReference>